<gene>
    <name evidence="1" type="ORF">FIBSPDRAFT_250978</name>
</gene>
<name>A0A165XV55_9AGAM</name>
<evidence type="ECO:0000313" key="1">
    <source>
        <dbReference type="EMBL" id="KZP08929.1"/>
    </source>
</evidence>
<sequence length="82" mass="8765">MTSTLPPLVQAFSTSVRMSRPTYSTLSPSASKQLANGLATDTAGRDSSLWFDLCGASLILNVDHRPSSATYTSPPGNTLRYQ</sequence>
<keyword evidence="2" id="KW-1185">Reference proteome</keyword>
<accession>A0A165XV55</accession>
<organism evidence="1 2">
    <name type="scientific">Athelia psychrophila</name>
    <dbReference type="NCBI Taxonomy" id="1759441"/>
    <lineage>
        <taxon>Eukaryota</taxon>
        <taxon>Fungi</taxon>
        <taxon>Dikarya</taxon>
        <taxon>Basidiomycota</taxon>
        <taxon>Agaricomycotina</taxon>
        <taxon>Agaricomycetes</taxon>
        <taxon>Agaricomycetidae</taxon>
        <taxon>Atheliales</taxon>
        <taxon>Atheliaceae</taxon>
        <taxon>Athelia</taxon>
    </lineage>
</organism>
<reference evidence="1 2" key="1">
    <citation type="journal article" date="2016" name="Mol. Biol. Evol.">
        <title>Comparative Genomics of Early-Diverging Mushroom-Forming Fungi Provides Insights into the Origins of Lignocellulose Decay Capabilities.</title>
        <authorList>
            <person name="Nagy L.G."/>
            <person name="Riley R."/>
            <person name="Tritt A."/>
            <person name="Adam C."/>
            <person name="Daum C."/>
            <person name="Floudas D."/>
            <person name="Sun H."/>
            <person name="Yadav J.S."/>
            <person name="Pangilinan J."/>
            <person name="Larsson K.H."/>
            <person name="Matsuura K."/>
            <person name="Barry K."/>
            <person name="Labutti K."/>
            <person name="Kuo R."/>
            <person name="Ohm R.A."/>
            <person name="Bhattacharya S.S."/>
            <person name="Shirouzu T."/>
            <person name="Yoshinaga Y."/>
            <person name="Martin F.M."/>
            <person name="Grigoriev I.V."/>
            <person name="Hibbett D.S."/>
        </authorList>
    </citation>
    <scope>NUCLEOTIDE SEQUENCE [LARGE SCALE GENOMIC DNA]</scope>
    <source>
        <strain evidence="1 2">CBS 109695</strain>
    </source>
</reference>
<dbReference type="AlphaFoldDB" id="A0A165XV55"/>
<dbReference type="Proteomes" id="UP000076532">
    <property type="component" value="Unassembled WGS sequence"/>
</dbReference>
<proteinExistence type="predicted"/>
<dbReference type="EMBL" id="KV417711">
    <property type="protein sequence ID" value="KZP08929.1"/>
    <property type="molecule type" value="Genomic_DNA"/>
</dbReference>
<protein>
    <submittedName>
        <fullName evidence="1">Uncharacterized protein</fullName>
    </submittedName>
</protein>
<evidence type="ECO:0000313" key="2">
    <source>
        <dbReference type="Proteomes" id="UP000076532"/>
    </source>
</evidence>